<keyword evidence="1" id="KW-0472">Membrane</keyword>
<dbReference type="EMBL" id="JBDGHN010000002">
    <property type="protein sequence ID" value="MEN2750595.1"/>
    <property type="molecule type" value="Genomic_DNA"/>
</dbReference>
<protein>
    <submittedName>
        <fullName evidence="2">Uncharacterized protein</fullName>
    </submittedName>
</protein>
<accession>A0ABU9X986</accession>
<dbReference type="RefSeq" id="WP_299216504.1">
    <property type="nucleotide sequence ID" value="NZ_JBDGHN010000002.1"/>
</dbReference>
<keyword evidence="1" id="KW-0812">Transmembrane</keyword>
<comment type="caution">
    <text evidence="2">The sequence shown here is derived from an EMBL/GenBank/DDBJ whole genome shotgun (WGS) entry which is preliminary data.</text>
</comment>
<keyword evidence="3" id="KW-1185">Reference proteome</keyword>
<reference evidence="2 3" key="1">
    <citation type="submission" date="2024-05" db="EMBL/GenBank/DDBJ databases">
        <authorList>
            <person name="Kim H.-Y."/>
            <person name="Kim E."/>
            <person name="Cai Y."/>
            <person name="Yang S.-M."/>
            <person name="Lee W."/>
        </authorList>
    </citation>
    <scope>NUCLEOTIDE SEQUENCE [LARGE SCALE GENOMIC DNA]</scope>
    <source>
        <strain evidence="2 3">FBL11</strain>
    </source>
</reference>
<feature type="transmembrane region" description="Helical" evidence="1">
    <location>
        <begin position="60"/>
        <end position="88"/>
    </location>
</feature>
<proteinExistence type="predicted"/>
<evidence type="ECO:0000313" key="2">
    <source>
        <dbReference type="EMBL" id="MEN2750595.1"/>
    </source>
</evidence>
<sequence>MIYNPPNNTHPIGKLLSKPYEETIPAYREKIPSIEKLSRDVHEVNPDYLLFHPIINSYQLVGFLMAYAFSWLFGQSFFLMTAMVMAVIKDGSIFDYFLAFFIIILNFLMFGLLPYLAYKQFKSKKSYSNKLILLKQTQQIAYYEHNRKQEPIFHLINYKDIVASVRHNKGVEFEALNLHVINPKTTQSIQNINLEDMQLNPYDQWTFIRTYMERPADELPLDPRYAHACPTDISTSLLACADIAQEKKNKGLTGLRHEVTIMGWLRACTVSFLDLAEGNIYQSSANPALHPEVQRRLMWDGQNNPYNILPVTPERQAAFDNENQTVKLKWYSGIAVNATWFIGSILYVMLVIA</sequence>
<evidence type="ECO:0000313" key="3">
    <source>
        <dbReference type="Proteomes" id="UP001461960"/>
    </source>
</evidence>
<keyword evidence="1" id="KW-1133">Transmembrane helix</keyword>
<feature type="transmembrane region" description="Helical" evidence="1">
    <location>
        <begin position="94"/>
        <end position="118"/>
    </location>
</feature>
<evidence type="ECO:0000256" key="1">
    <source>
        <dbReference type="SAM" id="Phobius"/>
    </source>
</evidence>
<dbReference type="Proteomes" id="UP001461960">
    <property type="component" value="Unassembled WGS sequence"/>
</dbReference>
<gene>
    <name evidence="2" type="ORF">AAIR29_03000</name>
</gene>
<name>A0ABU9X986_9GAMM</name>
<feature type="transmembrane region" description="Helical" evidence="1">
    <location>
        <begin position="330"/>
        <end position="352"/>
    </location>
</feature>
<organism evidence="2 3">
    <name type="scientific">Psychrobacter saeujeotis</name>
    <dbReference type="NCBI Taxonomy" id="3143436"/>
    <lineage>
        <taxon>Bacteria</taxon>
        <taxon>Pseudomonadati</taxon>
        <taxon>Pseudomonadota</taxon>
        <taxon>Gammaproteobacteria</taxon>
        <taxon>Moraxellales</taxon>
        <taxon>Moraxellaceae</taxon>
        <taxon>Psychrobacter</taxon>
    </lineage>
</organism>